<dbReference type="AlphaFoldDB" id="A0A1J1IVV7"/>
<sequence length="123" mass="14476">MDESIKKKPTVHHNATLKVCNFEKLIYDPLHHTNSTKPSSSATLTTKRTQKMIIFHFIEFSSVEIRIETALLFSISSHFKLQISYLNKKKEENDRNQIIAAKNPPDFFRFEQYLFSQKTNKQK</sequence>
<evidence type="ECO:0000313" key="1">
    <source>
        <dbReference type="EMBL" id="CRL02673.1"/>
    </source>
</evidence>
<keyword evidence="2" id="KW-1185">Reference proteome</keyword>
<accession>A0A1J1IVV7</accession>
<dbReference type="EMBL" id="CVRI01000058">
    <property type="protein sequence ID" value="CRL02673.1"/>
    <property type="molecule type" value="Genomic_DNA"/>
</dbReference>
<reference evidence="1 2" key="1">
    <citation type="submission" date="2015-04" db="EMBL/GenBank/DDBJ databases">
        <authorList>
            <person name="Syromyatnikov M.Y."/>
            <person name="Popov V.N."/>
        </authorList>
    </citation>
    <scope>NUCLEOTIDE SEQUENCE [LARGE SCALE GENOMIC DNA]</scope>
</reference>
<organism evidence="1 2">
    <name type="scientific">Clunio marinus</name>
    <dbReference type="NCBI Taxonomy" id="568069"/>
    <lineage>
        <taxon>Eukaryota</taxon>
        <taxon>Metazoa</taxon>
        <taxon>Ecdysozoa</taxon>
        <taxon>Arthropoda</taxon>
        <taxon>Hexapoda</taxon>
        <taxon>Insecta</taxon>
        <taxon>Pterygota</taxon>
        <taxon>Neoptera</taxon>
        <taxon>Endopterygota</taxon>
        <taxon>Diptera</taxon>
        <taxon>Nematocera</taxon>
        <taxon>Chironomoidea</taxon>
        <taxon>Chironomidae</taxon>
        <taxon>Clunio</taxon>
    </lineage>
</organism>
<gene>
    <name evidence="1" type="ORF">CLUMA_CG015927</name>
</gene>
<proteinExistence type="predicted"/>
<protein>
    <submittedName>
        <fullName evidence="1">CLUMA_CG015927, isoform A</fullName>
    </submittedName>
</protein>
<name>A0A1J1IVV7_9DIPT</name>
<dbReference type="Proteomes" id="UP000183832">
    <property type="component" value="Unassembled WGS sequence"/>
</dbReference>
<evidence type="ECO:0000313" key="2">
    <source>
        <dbReference type="Proteomes" id="UP000183832"/>
    </source>
</evidence>